<dbReference type="GO" id="GO:0003676">
    <property type="term" value="F:nucleic acid binding"/>
    <property type="evidence" value="ECO:0007669"/>
    <property type="project" value="InterPro"/>
</dbReference>
<dbReference type="SUPFAM" id="SSF57756">
    <property type="entry name" value="Retrovirus zinc finger-like domains"/>
    <property type="match status" value="1"/>
</dbReference>
<dbReference type="Pfam" id="PF00098">
    <property type="entry name" value="zf-CCHC"/>
    <property type="match status" value="1"/>
</dbReference>
<evidence type="ECO:0000256" key="2">
    <source>
        <dbReference type="SAM" id="MobiDB-lite"/>
    </source>
</evidence>
<dbReference type="PROSITE" id="PS50158">
    <property type="entry name" value="ZF_CCHC"/>
    <property type="match status" value="2"/>
</dbReference>
<evidence type="ECO:0000313" key="5">
    <source>
        <dbReference type="Proteomes" id="UP000694423"/>
    </source>
</evidence>
<protein>
    <recommendedName>
        <fullName evidence="3">CCHC-type domain-containing protein</fullName>
    </recommendedName>
</protein>
<organism evidence="4 5">
    <name type="scientific">Dromaius novaehollandiae</name>
    <name type="common">Emu</name>
    <dbReference type="NCBI Taxonomy" id="8790"/>
    <lineage>
        <taxon>Eukaryota</taxon>
        <taxon>Metazoa</taxon>
        <taxon>Chordata</taxon>
        <taxon>Craniata</taxon>
        <taxon>Vertebrata</taxon>
        <taxon>Euteleostomi</taxon>
        <taxon>Archelosauria</taxon>
        <taxon>Archosauria</taxon>
        <taxon>Dinosauria</taxon>
        <taxon>Saurischia</taxon>
        <taxon>Theropoda</taxon>
        <taxon>Coelurosauria</taxon>
        <taxon>Aves</taxon>
        <taxon>Palaeognathae</taxon>
        <taxon>Casuariiformes</taxon>
        <taxon>Dromaiidae</taxon>
        <taxon>Dromaius</taxon>
    </lineage>
</organism>
<feature type="region of interest" description="Disordered" evidence="2">
    <location>
        <begin position="1"/>
        <end position="33"/>
    </location>
</feature>
<dbReference type="Gene3D" id="4.10.60.10">
    <property type="entry name" value="Zinc finger, CCHC-type"/>
    <property type="match status" value="1"/>
</dbReference>
<proteinExistence type="predicted"/>
<keyword evidence="1" id="KW-0479">Metal-binding</keyword>
<reference evidence="4" key="1">
    <citation type="submission" date="2025-08" db="UniProtKB">
        <authorList>
            <consortium name="Ensembl"/>
        </authorList>
    </citation>
    <scope>IDENTIFICATION</scope>
</reference>
<keyword evidence="1" id="KW-0862">Zinc</keyword>
<dbReference type="InterPro" id="IPR036875">
    <property type="entry name" value="Znf_CCHC_sf"/>
</dbReference>
<dbReference type="SMART" id="SM00343">
    <property type="entry name" value="ZnF_C2HC"/>
    <property type="match status" value="2"/>
</dbReference>
<feature type="domain" description="CCHC-type" evidence="3">
    <location>
        <begin position="37"/>
        <end position="50"/>
    </location>
</feature>
<feature type="domain" description="CCHC-type" evidence="3">
    <location>
        <begin position="9"/>
        <end position="25"/>
    </location>
</feature>
<dbReference type="Ensembl" id="ENSDNVT00000008850.1">
    <property type="protein sequence ID" value="ENSDNVP00000007316.1"/>
    <property type="gene ID" value="ENSDNVG00000005219.1"/>
</dbReference>
<evidence type="ECO:0000256" key="1">
    <source>
        <dbReference type="PROSITE-ProRule" id="PRU00047"/>
    </source>
</evidence>
<dbReference type="Proteomes" id="UP000694423">
    <property type="component" value="Unplaced"/>
</dbReference>
<reference evidence="4" key="2">
    <citation type="submission" date="2025-09" db="UniProtKB">
        <authorList>
            <consortium name="Ensembl"/>
        </authorList>
    </citation>
    <scope>IDENTIFICATION</scope>
</reference>
<dbReference type="InterPro" id="IPR001878">
    <property type="entry name" value="Znf_CCHC"/>
</dbReference>
<dbReference type="GO" id="GO:0008270">
    <property type="term" value="F:zinc ion binding"/>
    <property type="evidence" value="ECO:0007669"/>
    <property type="project" value="UniProtKB-KW"/>
</dbReference>
<sequence length="62" mass="6797">MSSLKSSEKCFSCGRTGHTKRECPRRAQSKGPGAGVCLRCGRGGHYAKQCWSDDGNMTFRKV</sequence>
<name>A0A8C4JEN3_DRONO</name>
<dbReference type="AlphaFoldDB" id="A0A8C4JEN3"/>
<evidence type="ECO:0000313" key="4">
    <source>
        <dbReference type="Ensembl" id="ENSDNVP00000007316.1"/>
    </source>
</evidence>
<keyword evidence="1" id="KW-0863">Zinc-finger</keyword>
<accession>A0A8C4JEN3</accession>
<evidence type="ECO:0000259" key="3">
    <source>
        <dbReference type="PROSITE" id="PS50158"/>
    </source>
</evidence>
<keyword evidence="5" id="KW-1185">Reference proteome</keyword>